<dbReference type="PANTHER" id="PTHR30069">
    <property type="entry name" value="TONB-DEPENDENT OUTER MEMBRANE RECEPTOR"/>
    <property type="match status" value="1"/>
</dbReference>
<accession>A0A2X2T239</accession>
<keyword evidence="6" id="KW-0798">TonB box</keyword>
<dbReference type="PANTHER" id="PTHR30069:SF53">
    <property type="entry name" value="COLICIN I RECEPTOR-RELATED"/>
    <property type="match status" value="1"/>
</dbReference>
<reference evidence="10 11" key="1">
    <citation type="submission" date="2018-06" db="EMBL/GenBank/DDBJ databases">
        <authorList>
            <consortium name="Pathogen Informatics"/>
            <person name="Doyle S."/>
        </authorList>
    </citation>
    <scope>NUCLEOTIDE SEQUENCE [LARGE SCALE GENOMIC DNA]</scope>
    <source>
        <strain evidence="10 11">NCTC12120</strain>
    </source>
</reference>
<dbReference type="EMBL" id="UAVU01000003">
    <property type="protein sequence ID" value="SQA98404.1"/>
    <property type="molecule type" value="Genomic_DNA"/>
</dbReference>
<dbReference type="InterPro" id="IPR000531">
    <property type="entry name" value="Beta-barrel_TonB"/>
</dbReference>
<keyword evidence="2" id="KW-0813">Transport</keyword>
<evidence type="ECO:0000256" key="3">
    <source>
        <dbReference type="ARBA" id="ARBA00022452"/>
    </source>
</evidence>
<feature type="domain" description="TonB-dependent receptor-like beta-barrel" evidence="9">
    <location>
        <begin position="11"/>
        <end position="98"/>
    </location>
</feature>
<evidence type="ECO:0000256" key="5">
    <source>
        <dbReference type="ARBA" id="ARBA00022729"/>
    </source>
</evidence>
<keyword evidence="5" id="KW-0732">Signal</keyword>
<evidence type="ECO:0000256" key="1">
    <source>
        <dbReference type="ARBA" id="ARBA00004571"/>
    </source>
</evidence>
<dbReference type="InterPro" id="IPR039426">
    <property type="entry name" value="TonB-dep_rcpt-like"/>
</dbReference>
<evidence type="ECO:0000313" key="10">
    <source>
        <dbReference type="EMBL" id="SQA98404.1"/>
    </source>
</evidence>
<keyword evidence="7" id="KW-0472">Membrane</keyword>
<evidence type="ECO:0000256" key="6">
    <source>
        <dbReference type="ARBA" id="ARBA00023077"/>
    </source>
</evidence>
<evidence type="ECO:0000313" key="11">
    <source>
        <dbReference type="Proteomes" id="UP000251197"/>
    </source>
</evidence>
<keyword evidence="8" id="KW-0998">Cell outer membrane</keyword>
<dbReference type="InterPro" id="IPR036942">
    <property type="entry name" value="Beta-barrel_TonB_sf"/>
</dbReference>
<evidence type="ECO:0000256" key="4">
    <source>
        <dbReference type="ARBA" id="ARBA00022692"/>
    </source>
</evidence>
<dbReference type="Pfam" id="PF00593">
    <property type="entry name" value="TonB_dep_Rec_b-barrel"/>
    <property type="match status" value="1"/>
</dbReference>
<keyword evidence="4" id="KW-0812">Transmembrane</keyword>
<comment type="subcellular location">
    <subcellularLocation>
        <location evidence="1">Cell outer membrane</location>
        <topology evidence="1">Multi-pass membrane protein</topology>
    </subcellularLocation>
</comment>
<name>A0A2X2T239_9ENTR</name>
<organism evidence="10 11">
    <name type="scientific">Cedecea neteri</name>
    <dbReference type="NCBI Taxonomy" id="158822"/>
    <lineage>
        <taxon>Bacteria</taxon>
        <taxon>Pseudomonadati</taxon>
        <taxon>Pseudomonadota</taxon>
        <taxon>Gammaproteobacteria</taxon>
        <taxon>Enterobacterales</taxon>
        <taxon>Enterobacteriaceae</taxon>
        <taxon>Cedecea</taxon>
    </lineage>
</organism>
<dbReference type="AlphaFoldDB" id="A0A2X2T239"/>
<evidence type="ECO:0000256" key="2">
    <source>
        <dbReference type="ARBA" id="ARBA00022448"/>
    </source>
</evidence>
<gene>
    <name evidence="10" type="primary">btuB_1</name>
    <name evidence="10" type="ORF">NCTC12120_02290</name>
</gene>
<protein>
    <submittedName>
        <fullName evidence="10">Outer membrane cobalamin translocator</fullName>
    </submittedName>
</protein>
<sequence length="104" mass="11553">MTSSLVGTVPWQTAAGWEFVDGYRATLSYGTGFLAPSLGEQFGAERFGIASNPNLKPEESKQWETGLEGLTGPVDWRLSAYRYEIQNLISYNNNAYYNVKACDD</sequence>
<evidence type="ECO:0000256" key="8">
    <source>
        <dbReference type="ARBA" id="ARBA00023237"/>
    </source>
</evidence>
<evidence type="ECO:0000259" key="9">
    <source>
        <dbReference type="Pfam" id="PF00593"/>
    </source>
</evidence>
<dbReference type="Gene3D" id="2.40.170.20">
    <property type="entry name" value="TonB-dependent receptor, beta-barrel domain"/>
    <property type="match status" value="1"/>
</dbReference>
<evidence type="ECO:0000256" key="7">
    <source>
        <dbReference type="ARBA" id="ARBA00023136"/>
    </source>
</evidence>
<dbReference type="GO" id="GO:0009279">
    <property type="term" value="C:cell outer membrane"/>
    <property type="evidence" value="ECO:0007669"/>
    <property type="project" value="UniProtKB-SubCell"/>
</dbReference>
<proteinExistence type="predicted"/>
<dbReference type="Proteomes" id="UP000251197">
    <property type="component" value="Unassembled WGS sequence"/>
</dbReference>
<dbReference type="SUPFAM" id="SSF56935">
    <property type="entry name" value="Porins"/>
    <property type="match status" value="1"/>
</dbReference>
<keyword evidence="3" id="KW-1134">Transmembrane beta strand</keyword>
<dbReference type="GO" id="GO:0015889">
    <property type="term" value="P:cobalamin transport"/>
    <property type="evidence" value="ECO:0007669"/>
    <property type="project" value="TreeGrafter"/>
</dbReference>